<dbReference type="EMBL" id="JYON01000002">
    <property type="protein sequence ID" value="KJH73040.1"/>
    <property type="molecule type" value="Genomic_DNA"/>
</dbReference>
<dbReference type="PATRIC" id="fig|1618023.3.peg.5055"/>
<reference evidence="1 2" key="1">
    <citation type="submission" date="2015-02" db="EMBL/GenBank/DDBJ databases">
        <title>Draft genome of a novel marine cyanobacterium (Chroococcales) isolated from South Atlantic Ocean.</title>
        <authorList>
            <person name="Rigonato J."/>
            <person name="Alvarenga D.O."/>
            <person name="Branco L.H."/>
            <person name="Varani A.M."/>
            <person name="Brandini F.P."/>
            <person name="Fiore M.F."/>
        </authorList>
    </citation>
    <scope>NUCLEOTIDE SEQUENCE [LARGE SCALE GENOMIC DNA]</scope>
    <source>
        <strain evidence="1 2">CENA595</strain>
    </source>
</reference>
<sequence length="97" mass="11312">MYEVSQEKDIFLVRISSIVNKLIDSNSFYQEKLDRNEMVQDLVDLFKQFSLEEFTTITDDDLTRRINRILTLEAVAGTLNDLTPEQMAMFDEAVEGR</sequence>
<organism evidence="1 2">
    <name type="scientific">Aliterella atlantica CENA595</name>
    <dbReference type="NCBI Taxonomy" id="1618023"/>
    <lineage>
        <taxon>Bacteria</taxon>
        <taxon>Bacillati</taxon>
        <taxon>Cyanobacteriota</taxon>
        <taxon>Cyanophyceae</taxon>
        <taxon>Chroococcidiopsidales</taxon>
        <taxon>Aliterellaceae</taxon>
        <taxon>Aliterella</taxon>
    </lineage>
</organism>
<dbReference type="OrthoDB" id="428375at2"/>
<dbReference type="Proteomes" id="UP000032452">
    <property type="component" value="Unassembled WGS sequence"/>
</dbReference>
<name>A0A0D8ZWA8_9CYAN</name>
<gene>
    <name evidence="1" type="ORF">UH38_02925</name>
</gene>
<dbReference type="STRING" id="1618023.UH38_02925"/>
<comment type="caution">
    <text evidence="1">The sequence shown here is derived from an EMBL/GenBank/DDBJ whole genome shotgun (WGS) entry which is preliminary data.</text>
</comment>
<dbReference type="RefSeq" id="WP_045053132.1">
    <property type="nucleotide sequence ID" value="NZ_CAWMDP010000059.1"/>
</dbReference>
<evidence type="ECO:0000313" key="1">
    <source>
        <dbReference type="EMBL" id="KJH73040.1"/>
    </source>
</evidence>
<dbReference type="AlphaFoldDB" id="A0A0D8ZWA8"/>
<accession>A0A0D8ZWA8</accession>
<evidence type="ECO:0000313" key="2">
    <source>
        <dbReference type="Proteomes" id="UP000032452"/>
    </source>
</evidence>
<proteinExistence type="predicted"/>
<protein>
    <submittedName>
        <fullName evidence="1">Uncharacterized protein</fullName>
    </submittedName>
</protein>
<keyword evidence="2" id="KW-1185">Reference proteome</keyword>